<organism evidence="13">
    <name type="scientific">Micromonas pusilla (strain CCMP1545)</name>
    <name type="common">Picoplanktonic green alga</name>
    <dbReference type="NCBI Taxonomy" id="564608"/>
    <lineage>
        <taxon>Eukaryota</taxon>
        <taxon>Viridiplantae</taxon>
        <taxon>Chlorophyta</taxon>
        <taxon>Mamiellophyceae</taxon>
        <taxon>Mamiellales</taxon>
        <taxon>Mamiellaceae</taxon>
        <taxon>Micromonas</taxon>
    </lineage>
</organism>
<evidence type="ECO:0000256" key="6">
    <source>
        <dbReference type="ARBA" id="ARBA00022839"/>
    </source>
</evidence>
<dbReference type="eggNOG" id="KOG2031">
    <property type="taxonomic scope" value="Eukaryota"/>
</dbReference>
<keyword evidence="5" id="KW-0378">Hydrolase</keyword>
<dbReference type="AlphaFoldDB" id="C1MTQ6"/>
<feature type="non-terminal residue" evidence="12">
    <location>
        <position position="1"/>
    </location>
</feature>
<comment type="similarity">
    <text evidence="2">Belongs to the tyrosyl-DNA phosphodiesterase family.</text>
</comment>
<evidence type="ECO:0000256" key="8">
    <source>
        <dbReference type="ARBA" id="ARBA00023242"/>
    </source>
</evidence>
<dbReference type="Pfam" id="PF06087">
    <property type="entry name" value="Tyr-DNA_phospho"/>
    <property type="match status" value="1"/>
</dbReference>
<feature type="binding site" evidence="10">
    <location>
        <position position="93"/>
    </location>
    <ligand>
        <name>substrate</name>
    </ligand>
</feature>
<evidence type="ECO:0000313" key="12">
    <source>
        <dbReference type="EMBL" id="EEH56196.1"/>
    </source>
</evidence>
<dbReference type="KEGG" id="mpp:MICPUCDRAFT_1434"/>
<gene>
    <name evidence="12" type="ORF">MICPUCDRAFT_1434</name>
</gene>
<sequence length="520" mass="56606">PPAFRLWSTEGVTADANAGCVSISDVVRGSVRWAIVMNFTVDLDWFLAACPALRTARRVILMYGNMHPGVAEIPKHWSTHKPPCPQYGTHHTKAFILAYDAGVRVVIHTANLTHHDFNKSCQAVWYQDFPLKRESSPPGSAFENDLVRYVSRLQWSGESVDGERVSPEALRRYDFSGAGVKLIASVPGRHAGEELRRWGHMAVRTALERETHDDAFKGSSVLCQYTSTGSLPKKWLDEEFRDSLCAGACAGGGGGSVGGNANDRSLGPGEMQLLWPTVEEIRTCDVGYAAGGSIPGNGKNVRRPHLTEKFHKWAKPNDDDDDDAHPMGRRKHMPHIKTFSRYYDALTPYQKKRGGGGGVAGAKFAYVIVCSHNLSGAAWGKLEHGGSQIHVYSYELGVMFLPSLIGARTAKPFSALSATEADPFRCLAAVRPRATTTATATATATSEGAVVLTHALTLARPPGAATATTASGPSATLALCPLPYNVPPLRYNLDDNAPLLERDEPWVWDQRYDVADEWGR</sequence>
<dbReference type="CDD" id="cd09122">
    <property type="entry name" value="PLDc_Tdp1_1"/>
    <property type="match status" value="1"/>
</dbReference>
<feature type="active site" description="Proton donor/acceptor" evidence="9">
    <location>
        <position position="335"/>
    </location>
</feature>
<evidence type="ECO:0000256" key="11">
    <source>
        <dbReference type="PIRSR" id="PIRSR610347-3"/>
    </source>
</evidence>
<keyword evidence="13" id="KW-1185">Reference proteome</keyword>
<feature type="non-terminal residue" evidence="12">
    <location>
        <position position="520"/>
    </location>
</feature>
<evidence type="ECO:0000256" key="5">
    <source>
        <dbReference type="ARBA" id="ARBA00022801"/>
    </source>
</evidence>
<dbReference type="PANTHER" id="PTHR12415">
    <property type="entry name" value="TYROSYL-DNA PHOSPHODIESTERASE 1"/>
    <property type="match status" value="1"/>
</dbReference>
<feature type="active site" description="Nucleophile" evidence="9">
    <location>
        <position position="91"/>
    </location>
</feature>
<dbReference type="GO" id="GO:0004527">
    <property type="term" value="F:exonuclease activity"/>
    <property type="evidence" value="ECO:0007669"/>
    <property type="project" value="UniProtKB-KW"/>
</dbReference>
<dbReference type="GO" id="GO:0006281">
    <property type="term" value="P:DNA repair"/>
    <property type="evidence" value="ECO:0007669"/>
    <property type="project" value="UniProtKB-KW"/>
</dbReference>
<feature type="site" description="Interaction with DNA" evidence="11">
    <location>
        <position position="375"/>
    </location>
</feature>
<keyword evidence="8" id="KW-0539">Nucleus</keyword>
<dbReference type="PANTHER" id="PTHR12415:SF0">
    <property type="entry name" value="TYROSYL-DNA PHOSPHODIESTERASE 1"/>
    <property type="match status" value="1"/>
</dbReference>
<dbReference type="GO" id="GO:0017005">
    <property type="term" value="F:3'-tyrosyl-DNA phosphodiesterase activity"/>
    <property type="evidence" value="ECO:0007669"/>
    <property type="project" value="TreeGrafter"/>
</dbReference>
<dbReference type="SUPFAM" id="SSF56024">
    <property type="entry name" value="Phospholipase D/nuclease"/>
    <property type="match status" value="2"/>
</dbReference>
<evidence type="ECO:0000256" key="10">
    <source>
        <dbReference type="PIRSR" id="PIRSR610347-2"/>
    </source>
</evidence>
<dbReference type="OrthoDB" id="47785at2759"/>
<dbReference type="CDD" id="cd09123">
    <property type="entry name" value="PLDc_Tdp1_2"/>
    <property type="match status" value="1"/>
</dbReference>
<keyword evidence="7" id="KW-0234">DNA repair</keyword>
<keyword evidence="6" id="KW-0269">Exonuclease</keyword>
<dbReference type="GO" id="GO:0003690">
    <property type="term" value="F:double-stranded DNA binding"/>
    <property type="evidence" value="ECO:0007669"/>
    <property type="project" value="TreeGrafter"/>
</dbReference>
<keyword evidence="3" id="KW-0540">Nuclease</keyword>
<evidence type="ECO:0000256" key="9">
    <source>
        <dbReference type="PIRSR" id="PIRSR610347-1"/>
    </source>
</evidence>
<evidence type="ECO:0000256" key="1">
    <source>
        <dbReference type="ARBA" id="ARBA00004123"/>
    </source>
</evidence>
<proteinExistence type="inferred from homology"/>
<dbReference type="EMBL" id="GG663740">
    <property type="protein sequence ID" value="EEH56196.1"/>
    <property type="molecule type" value="Genomic_DNA"/>
</dbReference>
<dbReference type="GeneID" id="9684801"/>
<dbReference type="GO" id="GO:0003697">
    <property type="term" value="F:single-stranded DNA binding"/>
    <property type="evidence" value="ECO:0007669"/>
    <property type="project" value="TreeGrafter"/>
</dbReference>
<accession>C1MTQ6</accession>
<dbReference type="GO" id="GO:0005634">
    <property type="term" value="C:nucleus"/>
    <property type="evidence" value="ECO:0007669"/>
    <property type="project" value="UniProtKB-SubCell"/>
</dbReference>
<keyword evidence="4" id="KW-0227">DNA damage</keyword>
<evidence type="ECO:0000313" key="13">
    <source>
        <dbReference type="Proteomes" id="UP000001876"/>
    </source>
</evidence>
<dbReference type="Gene3D" id="3.30.870.10">
    <property type="entry name" value="Endonuclease Chain A"/>
    <property type="match status" value="2"/>
</dbReference>
<dbReference type="InterPro" id="IPR010347">
    <property type="entry name" value="Tdp1"/>
</dbReference>
<comment type="subcellular location">
    <subcellularLocation>
        <location evidence="1">Nucleus</location>
    </subcellularLocation>
</comment>
<name>C1MTQ6_MICPC</name>
<dbReference type="OMA" id="GHHHTKM"/>
<reference evidence="12 13" key="1">
    <citation type="journal article" date="2009" name="Science">
        <title>Green evolution and dynamic adaptations revealed by genomes of the marine picoeukaryotes Micromonas.</title>
        <authorList>
            <person name="Worden A.Z."/>
            <person name="Lee J.H."/>
            <person name="Mock T."/>
            <person name="Rouze P."/>
            <person name="Simmons M.P."/>
            <person name="Aerts A.L."/>
            <person name="Allen A.E."/>
            <person name="Cuvelier M.L."/>
            <person name="Derelle E."/>
            <person name="Everett M.V."/>
            <person name="Foulon E."/>
            <person name="Grimwood J."/>
            <person name="Gundlach H."/>
            <person name="Henrissat B."/>
            <person name="Napoli C."/>
            <person name="McDonald S.M."/>
            <person name="Parker M.S."/>
            <person name="Rombauts S."/>
            <person name="Salamov A."/>
            <person name="Von Dassow P."/>
            <person name="Badger J.H."/>
            <person name="Coutinho P.M."/>
            <person name="Demir E."/>
            <person name="Dubchak I."/>
            <person name="Gentemann C."/>
            <person name="Eikrem W."/>
            <person name="Gready J.E."/>
            <person name="John U."/>
            <person name="Lanier W."/>
            <person name="Lindquist E.A."/>
            <person name="Lucas S."/>
            <person name="Mayer K.F."/>
            <person name="Moreau H."/>
            <person name="Not F."/>
            <person name="Otillar R."/>
            <person name="Panaud O."/>
            <person name="Pangilinan J."/>
            <person name="Paulsen I."/>
            <person name="Piegu B."/>
            <person name="Poliakov A."/>
            <person name="Robbens S."/>
            <person name="Schmutz J."/>
            <person name="Toulza E."/>
            <person name="Wyss T."/>
            <person name="Zelensky A."/>
            <person name="Zhou K."/>
            <person name="Armbrust E.V."/>
            <person name="Bhattacharya D."/>
            <person name="Goodenough U.W."/>
            <person name="Van de Peer Y."/>
            <person name="Grigoriev I.V."/>
        </authorList>
    </citation>
    <scope>NUCLEOTIDE SEQUENCE [LARGE SCALE GENOMIC DNA]</scope>
    <source>
        <strain evidence="12 13">CCMP1545</strain>
    </source>
</reference>
<evidence type="ECO:0000256" key="2">
    <source>
        <dbReference type="ARBA" id="ARBA00010205"/>
    </source>
</evidence>
<protein>
    <submittedName>
        <fullName evidence="12">Predicted protein</fullName>
    </submittedName>
</protein>
<feature type="binding site" evidence="10">
    <location>
        <position position="337"/>
    </location>
    <ligand>
        <name>substrate</name>
    </ligand>
</feature>
<evidence type="ECO:0000256" key="7">
    <source>
        <dbReference type="ARBA" id="ARBA00023204"/>
    </source>
</evidence>
<dbReference type="STRING" id="564608.C1MTQ6"/>
<evidence type="ECO:0000256" key="3">
    <source>
        <dbReference type="ARBA" id="ARBA00022722"/>
    </source>
</evidence>
<evidence type="ECO:0000256" key="4">
    <source>
        <dbReference type="ARBA" id="ARBA00022763"/>
    </source>
</evidence>
<dbReference type="RefSeq" id="XP_003059064.1">
    <property type="nucleotide sequence ID" value="XM_003059018.1"/>
</dbReference>
<dbReference type="Proteomes" id="UP000001876">
    <property type="component" value="Unassembled WGS sequence"/>
</dbReference>